<keyword evidence="2" id="KW-1185">Reference proteome</keyword>
<dbReference type="AlphaFoldDB" id="A0A383S863"/>
<protein>
    <submittedName>
        <fullName evidence="1">Uncharacterized protein</fullName>
    </submittedName>
</protein>
<accession>A0A383S863</accession>
<dbReference type="Proteomes" id="UP000263928">
    <property type="component" value="Unassembled WGS sequence"/>
</dbReference>
<evidence type="ECO:0000313" key="2">
    <source>
        <dbReference type="Proteomes" id="UP000263928"/>
    </source>
</evidence>
<dbReference type="RefSeq" id="WP_126464128.1">
    <property type="nucleotide sequence ID" value="NZ_LR134442.1"/>
</dbReference>
<gene>
    <name evidence="1" type="ORF">PROPAUS_2109</name>
</gene>
<reference evidence="2" key="1">
    <citation type="submission" date="2018-08" db="EMBL/GenBank/DDBJ databases">
        <authorList>
            <person name="Hornung B."/>
        </authorList>
    </citation>
    <scope>NUCLEOTIDE SEQUENCE [LARGE SCALE GENOMIC DNA]</scope>
</reference>
<proteinExistence type="predicted"/>
<evidence type="ECO:0000313" key="1">
    <source>
        <dbReference type="EMBL" id="SYZ34107.1"/>
    </source>
</evidence>
<name>A0A383S863_9ACTN</name>
<sequence length="317" mass="33861">MSRWRAGPVFVMGLAPSRRRQAGGPGLGLPCVGLRGTIGAVAGRPVVTGSLGAVRLPAGHLTKTTTPRVPHAKGLTMSMSHDKKITYPITGEWWGDPDAEPVPTPAPDENGEIHYQPYSVTVPWEEAWRLNKSVLLSDARAVEAGRGIGDSDESNWLTYGVTFVCQFVGALSLACSMLTDLGARMRAAVDSGEPVLVPDWLAEKGAGLAPEDLPQLVATTLGQRLVTESEQQAEAAARAYGMLVVRAAIAGDRHEFDELVNEQAEPEWLVPGLQDACITIAVSCAGIGWGAELAPSRVIEMTEYSWSGEQVAELLRR</sequence>
<dbReference type="EMBL" id="UNQJ01000018">
    <property type="protein sequence ID" value="SYZ34107.1"/>
    <property type="molecule type" value="Genomic_DNA"/>
</dbReference>
<organism evidence="1 2">
    <name type="scientific">Propionibacterium australiense</name>
    <dbReference type="NCBI Taxonomy" id="119981"/>
    <lineage>
        <taxon>Bacteria</taxon>
        <taxon>Bacillati</taxon>
        <taxon>Actinomycetota</taxon>
        <taxon>Actinomycetes</taxon>
        <taxon>Propionibacteriales</taxon>
        <taxon>Propionibacteriaceae</taxon>
        <taxon>Propionibacterium</taxon>
    </lineage>
</organism>